<proteinExistence type="predicted"/>
<protein>
    <submittedName>
        <fullName evidence="1">Uncharacterized protein</fullName>
    </submittedName>
</protein>
<gene>
    <name evidence="1" type="ORF">KIL84_021269</name>
</gene>
<name>A0A9D4B1C1_9SAUR</name>
<dbReference type="AlphaFoldDB" id="A0A9D4B1C1"/>
<dbReference type="EMBL" id="JAHDVG010000475">
    <property type="protein sequence ID" value="KAH1176535.1"/>
    <property type="molecule type" value="Genomic_DNA"/>
</dbReference>
<reference evidence="1" key="1">
    <citation type="submission" date="2021-09" db="EMBL/GenBank/DDBJ databases">
        <title>The genome of Mauremys mutica provides insights into the evolution of semi-aquatic lifestyle.</title>
        <authorList>
            <person name="Gong S."/>
            <person name="Gao Y."/>
        </authorList>
    </citation>
    <scope>NUCLEOTIDE SEQUENCE</scope>
    <source>
        <strain evidence="1">MM-2020</strain>
        <tissue evidence="1">Muscle</tissue>
    </source>
</reference>
<keyword evidence="2" id="KW-1185">Reference proteome</keyword>
<evidence type="ECO:0000313" key="1">
    <source>
        <dbReference type="EMBL" id="KAH1176535.1"/>
    </source>
</evidence>
<evidence type="ECO:0000313" key="2">
    <source>
        <dbReference type="Proteomes" id="UP000827986"/>
    </source>
</evidence>
<comment type="caution">
    <text evidence="1">The sequence shown here is derived from an EMBL/GenBank/DDBJ whole genome shotgun (WGS) entry which is preliminary data.</text>
</comment>
<accession>A0A9D4B1C1</accession>
<sequence>MEWEYLGMEALWADVRRNPVRYQHIGNRGSVDCRQIDMLAAGRNWTEKRKPFGLMVRNSDSNKDSLVLCICPASDSHMNSAVLQSQHFFLPMASLASCPLKSVPTYQSRLWCLRQIRIWRLLLVELTGKQQDSFFCEHIFKQPGVR</sequence>
<dbReference type="Proteomes" id="UP000827986">
    <property type="component" value="Unassembled WGS sequence"/>
</dbReference>
<organism evidence="1 2">
    <name type="scientific">Mauremys mutica</name>
    <name type="common">yellowpond turtle</name>
    <dbReference type="NCBI Taxonomy" id="74926"/>
    <lineage>
        <taxon>Eukaryota</taxon>
        <taxon>Metazoa</taxon>
        <taxon>Chordata</taxon>
        <taxon>Craniata</taxon>
        <taxon>Vertebrata</taxon>
        <taxon>Euteleostomi</taxon>
        <taxon>Archelosauria</taxon>
        <taxon>Testudinata</taxon>
        <taxon>Testudines</taxon>
        <taxon>Cryptodira</taxon>
        <taxon>Durocryptodira</taxon>
        <taxon>Testudinoidea</taxon>
        <taxon>Geoemydidae</taxon>
        <taxon>Geoemydinae</taxon>
        <taxon>Mauremys</taxon>
    </lineage>
</organism>